<dbReference type="EMBL" id="PVZC01000002">
    <property type="protein sequence ID" value="PRY00652.1"/>
    <property type="molecule type" value="Genomic_DNA"/>
</dbReference>
<keyword evidence="1" id="KW-0472">Membrane</keyword>
<gene>
    <name evidence="2" type="ORF">CLV72_102283</name>
</gene>
<proteinExistence type="predicted"/>
<dbReference type="RefSeq" id="WP_146159384.1">
    <property type="nucleotide sequence ID" value="NZ_PVZC01000002.1"/>
</dbReference>
<keyword evidence="3" id="KW-1185">Reference proteome</keyword>
<dbReference type="AlphaFoldDB" id="A0A2T0QA16"/>
<evidence type="ECO:0008006" key="4">
    <source>
        <dbReference type="Google" id="ProtNLM"/>
    </source>
</evidence>
<feature type="transmembrane region" description="Helical" evidence="1">
    <location>
        <begin position="14"/>
        <end position="41"/>
    </location>
</feature>
<evidence type="ECO:0000313" key="2">
    <source>
        <dbReference type="EMBL" id="PRY00652.1"/>
    </source>
</evidence>
<comment type="caution">
    <text evidence="2">The sequence shown here is derived from an EMBL/GenBank/DDBJ whole genome shotgun (WGS) entry which is preliminary data.</text>
</comment>
<evidence type="ECO:0000256" key="1">
    <source>
        <dbReference type="SAM" id="Phobius"/>
    </source>
</evidence>
<dbReference type="Proteomes" id="UP000237846">
    <property type="component" value="Unassembled WGS sequence"/>
</dbReference>
<keyword evidence="1" id="KW-0812">Transmembrane</keyword>
<evidence type="ECO:0000313" key="3">
    <source>
        <dbReference type="Proteomes" id="UP000237846"/>
    </source>
</evidence>
<accession>A0A2T0QA16</accession>
<sequence length="175" mass="17697">MISPDPSDRSDKGVLIAIITAAATILAAALTGAAGIATGYLSVSTTPSAGSDQPRPVATVTVTVSALPAATLGAGAGTSPDGLATPPAAEPEPRIYAAPDQGVEGGVVTITGENFEPDERIELSWCTGDTLRTLDADSTGSFETEITIPDSLSCDVTARGTESDRTTFFINVVNE</sequence>
<reference evidence="2 3" key="1">
    <citation type="submission" date="2018-03" db="EMBL/GenBank/DDBJ databases">
        <title>Genomic Encyclopedia of Archaeal and Bacterial Type Strains, Phase II (KMG-II): from individual species to whole genera.</title>
        <authorList>
            <person name="Goeker M."/>
        </authorList>
    </citation>
    <scope>NUCLEOTIDE SEQUENCE [LARGE SCALE GENOMIC DNA]</scope>
    <source>
        <strain evidence="2 3">DSM 45601</strain>
    </source>
</reference>
<name>A0A2T0QA16_9ACTN</name>
<keyword evidence="1" id="KW-1133">Transmembrane helix</keyword>
<organism evidence="2 3">
    <name type="scientific">Allonocardiopsis opalescens</name>
    <dbReference type="NCBI Taxonomy" id="1144618"/>
    <lineage>
        <taxon>Bacteria</taxon>
        <taxon>Bacillati</taxon>
        <taxon>Actinomycetota</taxon>
        <taxon>Actinomycetes</taxon>
        <taxon>Streptosporangiales</taxon>
        <taxon>Allonocardiopsis</taxon>
    </lineage>
</organism>
<protein>
    <recommendedName>
        <fullName evidence="4">IPT/TIG domain-containing protein</fullName>
    </recommendedName>
</protein>